<accession>I1R5Z3</accession>
<evidence type="ECO:0000313" key="2">
    <source>
        <dbReference type="Proteomes" id="UP000007306"/>
    </source>
</evidence>
<dbReference type="Proteomes" id="UP000007306">
    <property type="component" value="Chromosome 12"/>
</dbReference>
<dbReference type="Proteomes" id="UP000007306">
    <property type="component" value="Chromosome 5"/>
</dbReference>
<reference evidence="1" key="1">
    <citation type="submission" date="2015-06" db="UniProtKB">
        <authorList>
            <consortium name="EnsemblPlants"/>
        </authorList>
    </citation>
    <scope>IDENTIFICATION</scope>
</reference>
<dbReference type="EnsemblPlants" id="ORGLA05G0109900.1">
    <property type="protein sequence ID" value="ORGLA05G0109900.1"/>
    <property type="gene ID" value="ORGLA05G0109900"/>
</dbReference>
<sequence length="66" mass="7316">KAGTTVTSIRICHALLYARVAFRPVHNDAVLFSVGSCTEPQIVLVRIRENPSITTLYREQFAQVAS</sequence>
<protein>
    <submittedName>
        <fullName evidence="1">Uncharacterized protein</fullName>
    </submittedName>
</protein>
<organism evidence="1 2">
    <name type="scientific">Oryza glaberrima</name>
    <name type="common">African rice</name>
    <dbReference type="NCBI Taxonomy" id="4538"/>
    <lineage>
        <taxon>Eukaryota</taxon>
        <taxon>Viridiplantae</taxon>
        <taxon>Streptophyta</taxon>
        <taxon>Embryophyta</taxon>
        <taxon>Tracheophyta</taxon>
        <taxon>Spermatophyta</taxon>
        <taxon>Magnoliopsida</taxon>
        <taxon>Liliopsida</taxon>
        <taxon>Poales</taxon>
        <taxon>Poaceae</taxon>
        <taxon>BOP clade</taxon>
        <taxon>Oryzoideae</taxon>
        <taxon>Oryzeae</taxon>
        <taxon>Oryzinae</taxon>
        <taxon>Oryza</taxon>
    </lineage>
</organism>
<proteinExistence type="predicted"/>
<dbReference type="HOGENOM" id="CLU_2838760_0_0_1"/>
<dbReference type="Gramene" id="ORGLA12G0094900.1">
    <property type="protein sequence ID" value="ORGLA12G0094900.1"/>
    <property type="gene ID" value="ORGLA12G0094900"/>
</dbReference>
<dbReference type="Gramene" id="ORGLA05G0109900.1">
    <property type="protein sequence ID" value="ORGLA05G0109900.1"/>
    <property type="gene ID" value="ORGLA05G0109900"/>
</dbReference>
<keyword evidence="2" id="KW-1185">Reference proteome</keyword>
<dbReference type="AlphaFoldDB" id="I1R5Z3"/>
<evidence type="ECO:0000313" key="1">
    <source>
        <dbReference type="EnsemblPlants" id="ORGLA12G0094900.1"/>
    </source>
</evidence>
<dbReference type="EnsemblPlants" id="ORGLA12G0094900.1">
    <property type="protein sequence ID" value="ORGLA12G0094900.1"/>
    <property type="gene ID" value="ORGLA12G0094900"/>
</dbReference>
<name>I1R5Z3_ORYGL</name>
<reference evidence="1 2" key="2">
    <citation type="submission" date="2018-04" db="EMBL/GenBank/DDBJ databases">
        <title>OglaRS2 (Oryza glaberrima Reference Sequence Version 2).</title>
        <authorList>
            <person name="Zhang J."/>
            <person name="Kudrna D."/>
            <person name="Lee S."/>
            <person name="Talag J."/>
            <person name="Rajasekar S."/>
            <person name="Wing R.A."/>
        </authorList>
    </citation>
    <scope>NUCLEOTIDE SEQUENCE [LARGE SCALE GENOMIC DNA]</scope>
    <source>
        <strain evidence="1 2">cv. IRGC 96717</strain>
    </source>
</reference>